<protein>
    <submittedName>
        <fullName evidence="1">Uncharacterized protein</fullName>
    </submittedName>
</protein>
<dbReference type="Proteomes" id="UP000430670">
    <property type="component" value="Unassembled WGS sequence"/>
</dbReference>
<sequence>MANKQRGFVDIELDRPRKLRYTLNALAEIEDKLGVSVTELSETGLGIKSIRTFLWAGLIHEDTNLNEKDVGSWVDFENIEYVQRKIAEAFEVATRKNDSREPTGTN</sequence>
<dbReference type="OrthoDB" id="1801573at2"/>
<dbReference type="EMBL" id="WNKU01000015">
    <property type="protein sequence ID" value="MTV49843.1"/>
    <property type="molecule type" value="Genomic_DNA"/>
</dbReference>
<proteinExistence type="predicted"/>
<reference evidence="1 2" key="1">
    <citation type="submission" date="2019-11" db="EMBL/GenBank/DDBJ databases">
        <title>Whole-genome sequence of a the green, strictly anaerobic photosynthetic bacterium Heliobacillus mobilis DSM 6151.</title>
        <authorList>
            <person name="Kyndt J.A."/>
            <person name="Meyer T.E."/>
        </authorList>
    </citation>
    <scope>NUCLEOTIDE SEQUENCE [LARGE SCALE GENOMIC DNA]</scope>
    <source>
        <strain evidence="1 2">DSM 6151</strain>
    </source>
</reference>
<dbReference type="RefSeq" id="WP_155476935.1">
    <property type="nucleotide sequence ID" value="NZ_WNKU01000015.1"/>
</dbReference>
<keyword evidence="2" id="KW-1185">Reference proteome</keyword>
<comment type="caution">
    <text evidence="1">The sequence shown here is derived from an EMBL/GenBank/DDBJ whole genome shotgun (WGS) entry which is preliminary data.</text>
</comment>
<dbReference type="AlphaFoldDB" id="A0A6I3SLM9"/>
<evidence type="ECO:0000313" key="2">
    <source>
        <dbReference type="Proteomes" id="UP000430670"/>
    </source>
</evidence>
<organism evidence="1 2">
    <name type="scientific">Heliobacterium mobile</name>
    <name type="common">Heliobacillus mobilis</name>
    <dbReference type="NCBI Taxonomy" id="28064"/>
    <lineage>
        <taxon>Bacteria</taxon>
        <taxon>Bacillati</taxon>
        <taxon>Bacillota</taxon>
        <taxon>Clostridia</taxon>
        <taxon>Eubacteriales</taxon>
        <taxon>Heliobacteriaceae</taxon>
        <taxon>Heliobacterium</taxon>
    </lineage>
</organism>
<evidence type="ECO:0000313" key="1">
    <source>
        <dbReference type="EMBL" id="MTV49843.1"/>
    </source>
</evidence>
<accession>A0A6I3SLM9</accession>
<name>A0A6I3SLM9_HELMO</name>
<gene>
    <name evidence="1" type="ORF">GJ688_12760</name>
</gene>